<evidence type="ECO:0000256" key="1">
    <source>
        <dbReference type="SAM" id="MobiDB-lite"/>
    </source>
</evidence>
<feature type="compositionally biased region" description="Polar residues" evidence="1">
    <location>
        <begin position="51"/>
        <end position="66"/>
    </location>
</feature>
<accession>A0A2C6L855</accession>
<dbReference type="GeneID" id="94424966"/>
<dbReference type="AlphaFoldDB" id="A0A2C6L855"/>
<keyword evidence="3" id="KW-1185">Reference proteome</keyword>
<dbReference type="EMBL" id="MIGC01000627">
    <property type="protein sequence ID" value="PHJ24597.1"/>
    <property type="molecule type" value="Genomic_DNA"/>
</dbReference>
<name>A0A2C6L855_9APIC</name>
<organism evidence="2 3">
    <name type="scientific">Cystoisospora suis</name>
    <dbReference type="NCBI Taxonomy" id="483139"/>
    <lineage>
        <taxon>Eukaryota</taxon>
        <taxon>Sar</taxon>
        <taxon>Alveolata</taxon>
        <taxon>Apicomplexa</taxon>
        <taxon>Conoidasida</taxon>
        <taxon>Coccidia</taxon>
        <taxon>Eucoccidiorida</taxon>
        <taxon>Eimeriorina</taxon>
        <taxon>Sarcocystidae</taxon>
        <taxon>Cystoisospora</taxon>
    </lineage>
</organism>
<feature type="compositionally biased region" description="Pro residues" evidence="1">
    <location>
        <begin position="1"/>
        <end position="10"/>
    </location>
</feature>
<feature type="compositionally biased region" description="Basic and acidic residues" evidence="1">
    <location>
        <begin position="83"/>
        <end position="103"/>
    </location>
</feature>
<feature type="compositionally biased region" description="Pro residues" evidence="1">
    <location>
        <begin position="241"/>
        <end position="252"/>
    </location>
</feature>
<reference evidence="2 3" key="1">
    <citation type="journal article" date="2017" name="Int. J. Parasitol.">
        <title>The genome of the protozoan parasite Cystoisospora suis and a reverse vaccinology approach to identify vaccine candidates.</title>
        <authorList>
            <person name="Palmieri N."/>
            <person name="Shrestha A."/>
            <person name="Ruttkowski B."/>
            <person name="Beck T."/>
            <person name="Vogl C."/>
            <person name="Tomley F."/>
            <person name="Blake D.P."/>
            <person name="Joachim A."/>
        </authorList>
    </citation>
    <scope>NUCLEOTIDE SEQUENCE [LARGE SCALE GENOMIC DNA]</scope>
    <source>
        <strain evidence="2 3">Wien I</strain>
    </source>
</reference>
<gene>
    <name evidence="2" type="ORF">CSUI_001549</name>
</gene>
<protein>
    <submittedName>
        <fullName evidence="2">Uncharacterized protein</fullName>
    </submittedName>
</protein>
<feature type="region of interest" description="Disordered" evidence="1">
    <location>
        <begin position="1"/>
        <end position="262"/>
    </location>
</feature>
<feature type="compositionally biased region" description="Basic and acidic residues" evidence="1">
    <location>
        <begin position="202"/>
        <end position="224"/>
    </location>
</feature>
<evidence type="ECO:0000313" key="3">
    <source>
        <dbReference type="Proteomes" id="UP000221165"/>
    </source>
</evidence>
<evidence type="ECO:0000313" key="2">
    <source>
        <dbReference type="EMBL" id="PHJ24597.1"/>
    </source>
</evidence>
<feature type="non-terminal residue" evidence="2">
    <location>
        <position position="262"/>
    </location>
</feature>
<feature type="compositionally biased region" description="Polar residues" evidence="1">
    <location>
        <begin position="137"/>
        <end position="146"/>
    </location>
</feature>
<feature type="compositionally biased region" description="Basic and acidic residues" evidence="1">
    <location>
        <begin position="25"/>
        <end position="44"/>
    </location>
</feature>
<dbReference type="Proteomes" id="UP000221165">
    <property type="component" value="Unassembled WGS sequence"/>
</dbReference>
<feature type="compositionally biased region" description="Low complexity" evidence="1">
    <location>
        <begin position="112"/>
        <end position="136"/>
    </location>
</feature>
<feature type="compositionally biased region" description="Gly residues" evidence="1">
    <location>
        <begin position="154"/>
        <end position="164"/>
    </location>
</feature>
<sequence length="262" mass="27021">MRSSPPPPPANAFHSSSSPPPQAPGDRDASRGGDKANDLQPEREGEGEEGPTSSLHNNVSQMSPSTGKVVAILSENTRNKSRAFNEDLDSLRHLEETGGRHELSPPSHPHLHASQGTSSSFSSSSSSSDRSKQGSSPISLLDNQQVAARLAGEAKGGARGGSDAGGANAMCGKRGASSSSGDDNVYIEGGGLLDGEETFDGVSRERREGNDDGEDPHHLSDRRNLPPHARHSLSSSSSSSPQPPPPPPPPPSSSSSTETAGS</sequence>
<proteinExistence type="predicted"/>
<dbReference type="VEuPathDB" id="ToxoDB:CSUI_001549"/>
<comment type="caution">
    <text evidence="2">The sequence shown here is derived from an EMBL/GenBank/DDBJ whole genome shotgun (WGS) entry which is preliminary data.</text>
</comment>
<dbReference type="RefSeq" id="XP_067926269.1">
    <property type="nucleotide sequence ID" value="XM_068061755.1"/>
</dbReference>